<protein>
    <submittedName>
        <fullName evidence="1">Cell division control protein 48</fullName>
    </submittedName>
</protein>
<name>A0AAD7MMH4_9AGAR</name>
<keyword evidence="1" id="KW-0132">Cell division</keyword>
<dbReference type="PANTHER" id="PTHR37449:SF1">
    <property type="entry name" value="OS02G0159950 PROTEIN"/>
    <property type="match status" value="1"/>
</dbReference>
<dbReference type="Proteomes" id="UP001215598">
    <property type="component" value="Unassembled WGS sequence"/>
</dbReference>
<reference evidence="1" key="1">
    <citation type="submission" date="2023-03" db="EMBL/GenBank/DDBJ databases">
        <title>Massive genome expansion in bonnet fungi (Mycena s.s.) driven by repeated elements and novel gene families across ecological guilds.</title>
        <authorList>
            <consortium name="Lawrence Berkeley National Laboratory"/>
            <person name="Harder C.B."/>
            <person name="Miyauchi S."/>
            <person name="Viragh M."/>
            <person name="Kuo A."/>
            <person name="Thoen E."/>
            <person name="Andreopoulos B."/>
            <person name="Lu D."/>
            <person name="Skrede I."/>
            <person name="Drula E."/>
            <person name="Henrissat B."/>
            <person name="Morin E."/>
            <person name="Kohler A."/>
            <person name="Barry K."/>
            <person name="LaButti K."/>
            <person name="Morin E."/>
            <person name="Salamov A."/>
            <person name="Lipzen A."/>
            <person name="Mereny Z."/>
            <person name="Hegedus B."/>
            <person name="Baldrian P."/>
            <person name="Stursova M."/>
            <person name="Weitz H."/>
            <person name="Taylor A."/>
            <person name="Grigoriev I.V."/>
            <person name="Nagy L.G."/>
            <person name="Martin F."/>
            <person name="Kauserud H."/>
        </authorList>
    </citation>
    <scope>NUCLEOTIDE SEQUENCE</scope>
    <source>
        <strain evidence="1">CBHHK182m</strain>
    </source>
</reference>
<proteinExistence type="predicted"/>
<comment type="caution">
    <text evidence="1">The sequence shown here is derived from an EMBL/GenBank/DDBJ whole genome shotgun (WGS) entry which is preliminary data.</text>
</comment>
<keyword evidence="2" id="KW-1185">Reference proteome</keyword>
<dbReference type="EMBL" id="JARKIB010000203">
    <property type="protein sequence ID" value="KAJ7724400.1"/>
    <property type="molecule type" value="Genomic_DNA"/>
</dbReference>
<dbReference type="AlphaFoldDB" id="A0AAD7MMH4"/>
<dbReference type="PANTHER" id="PTHR37449">
    <property type="match status" value="1"/>
</dbReference>
<gene>
    <name evidence="1" type="ORF">B0H16DRAFT_1333523</name>
</gene>
<evidence type="ECO:0000313" key="1">
    <source>
        <dbReference type="EMBL" id="KAJ7724400.1"/>
    </source>
</evidence>
<accession>A0AAD7MMH4</accession>
<feature type="non-terminal residue" evidence="1">
    <location>
        <position position="1"/>
    </location>
</feature>
<organism evidence="1 2">
    <name type="scientific">Mycena metata</name>
    <dbReference type="NCBI Taxonomy" id="1033252"/>
    <lineage>
        <taxon>Eukaryota</taxon>
        <taxon>Fungi</taxon>
        <taxon>Dikarya</taxon>
        <taxon>Basidiomycota</taxon>
        <taxon>Agaricomycotina</taxon>
        <taxon>Agaricomycetes</taxon>
        <taxon>Agaricomycetidae</taxon>
        <taxon>Agaricales</taxon>
        <taxon>Marasmiineae</taxon>
        <taxon>Mycenaceae</taxon>
        <taxon>Mycena</taxon>
    </lineage>
</organism>
<keyword evidence="1" id="KW-0131">Cell cycle</keyword>
<sequence>SKRPNRRGAGSMELGRLVAAMTTTFEQALRPSMRVRSCDTTRCSFSPLTRTFTFSHLGTIESIESMKMMAGEFFSASSNAFSRLLPLSPAILLMISRPLMRKKKAPVSLATARALRVLPVPGGPNIRIPRGGLIPMDLNSCG</sequence>
<evidence type="ECO:0000313" key="2">
    <source>
        <dbReference type="Proteomes" id="UP001215598"/>
    </source>
</evidence>
<dbReference type="GO" id="GO:0051301">
    <property type="term" value="P:cell division"/>
    <property type="evidence" value="ECO:0007669"/>
    <property type="project" value="UniProtKB-KW"/>
</dbReference>